<feature type="disulfide bond" evidence="5">
    <location>
        <begin position="709"/>
        <end position="719"/>
    </location>
</feature>
<keyword evidence="4" id="KW-0325">Glycoprotein</keyword>
<feature type="domain" description="SRCR" evidence="6">
    <location>
        <begin position="1467"/>
        <end position="1567"/>
    </location>
</feature>
<feature type="disulfide bond" evidence="5">
    <location>
        <begin position="26"/>
        <end position="90"/>
    </location>
</feature>
<dbReference type="OrthoDB" id="536948at2759"/>
<keyword evidence="2" id="KW-0677">Repeat</keyword>
<dbReference type="PRINTS" id="PR00258">
    <property type="entry name" value="SPERACTRCPTR"/>
</dbReference>
<feature type="domain" description="SRCR" evidence="6">
    <location>
        <begin position="1260"/>
        <end position="1360"/>
    </location>
</feature>
<feature type="disulfide bond" evidence="5">
    <location>
        <begin position="1195"/>
        <end position="1256"/>
    </location>
</feature>
<feature type="domain" description="SRCR" evidence="6">
    <location>
        <begin position="949"/>
        <end position="1049"/>
    </location>
</feature>
<feature type="disulfide bond" evidence="5">
    <location>
        <begin position="458"/>
        <end position="522"/>
    </location>
</feature>
<feature type="disulfide bond" evidence="5">
    <location>
        <begin position="678"/>
        <end position="739"/>
    </location>
</feature>
<accession>A0A2G8JR14</accession>
<evidence type="ECO:0000256" key="4">
    <source>
        <dbReference type="ARBA" id="ARBA00023180"/>
    </source>
</evidence>
<feature type="disulfide bond" evidence="5">
    <location>
        <begin position="1388"/>
        <end position="1452"/>
    </location>
</feature>
<feature type="disulfide bond" evidence="5">
    <location>
        <begin position="360"/>
        <end position="421"/>
    </location>
</feature>
<feature type="disulfide bond" evidence="5">
    <location>
        <begin position="1432"/>
        <end position="1442"/>
    </location>
</feature>
<evidence type="ECO:0000259" key="6">
    <source>
        <dbReference type="PROSITE" id="PS50287"/>
    </source>
</evidence>
<feature type="disulfide bond" evidence="5">
    <location>
        <begin position="915"/>
        <end position="925"/>
    </location>
</feature>
<evidence type="ECO:0000256" key="1">
    <source>
        <dbReference type="ARBA" id="ARBA00022729"/>
    </source>
</evidence>
<feature type="disulfide bond" evidence="5">
    <location>
        <begin position="347"/>
        <end position="411"/>
    </location>
</feature>
<feature type="disulfide bond" evidence="5">
    <location>
        <begin position="562"/>
        <end position="626"/>
    </location>
</feature>
<feature type="disulfide bond" evidence="5">
    <location>
        <begin position="471"/>
        <end position="532"/>
    </location>
</feature>
<feature type="disulfide bond" evidence="5">
    <location>
        <begin position="1536"/>
        <end position="1546"/>
    </location>
</feature>
<protein>
    <submittedName>
        <fullName evidence="7">Putative scavenger receptor cysteine-rich protein type 12 isoform X1</fullName>
    </submittedName>
</protein>
<feature type="disulfide bond" evidence="5">
    <location>
        <begin position="287"/>
        <end position="297"/>
    </location>
</feature>
<proteinExistence type="predicted"/>
<evidence type="ECO:0000313" key="7">
    <source>
        <dbReference type="EMBL" id="PIK38169.1"/>
    </source>
</evidence>
<dbReference type="Gene3D" id="3.10.250.10">
    <property type="entry name" value="SRCR-like domain"/>
    <property type="match status" value="16"/>
</dbReference>
<feature type="domain" description="SRCR" evidence="6">
    <location>
        <begin position="105"/>
        <end position="205"/>
    </location>
</feature>
<evidence type="ECO:0000256" key="2">
    <source>
        <dbReference type="ARBA" id="ARBA00022737"/>
    </source>
</evidence>
<sequence>VRLVGGTTHYEGRIEIFLNGAWGTICDDSWGNEEADVACRQLGFTAAEAATSSASYGEGTGEIWLDDVQCTGSEEHILACYNRGVGVHNCGHSEDAGVKCESPEVRLVDGTTDYEGRIEIFLNGAWGTICDDSWGKDEADVACRQLGYSAAVEAVSSASYGEGTGEIWLDDVQCIGSEEHILACNSSGVGVNNCSHSEDAGVKCKITVLENIYILSKVRLVDGTTEFEGRIEIFLNGAWGTICDDSWGKEEADVACRQLGYSAAVEAVSSASYGEGTGEIWLDDVQCIGSEEHILACNNNGVGVHNCGHSEDAGVNCEIPEVRLVDGTTDYEGRIEIFLNGAWGTICDDSWGKDEADVACRQLGYSAAVEAVSSASYGEGTGEIWLDDVQCIGSEERILACNNRGVGVHDCDHIEDAGVKCEIPGRIHSKFKVRLVGGTTDYEGRVEIFLNGAWGTICDDSWGKDEADVACRQLGYSAAVEAVSSASYGEGTGEIWLDDVQCIGSEQHILACNNSVVGEHNCSHSEDAGLKCKIPEVRLVDGTTDYEGRIEIFFNGTWGTICDDSWGKVDADIACRQLGYSAAVEAVSSASYGEGAGQIWLNDVQCNGSEHNILSCANSGVGVHNCGHGEDAGVKCEIPVRLVGGTTYYEGRIEIFLNGAWGTICDDSWDKDDADVACRQLGYSAAVEAVSSARYGEGTGEIWLDNVQCDGSEHNVSSCANSGVGVHDCGHGEDAGVKCVIPLRLVDGTTDYEGRIEIFLNGAWGTICDDSWGKDDADVACRQLGFTGAEAATSSASYGEGTGEIWLDNVQCIGSEEHILACNNNGVGVHNCGHSEDAGVKCGSEVRLVDGTTDYEGRIEIFLNGAWGTICDDYWGKDEADVACRQLGFTGAEAATSSASYGEGTGQIWLDDVQCIGFEEHILACNNSGVGVHNCGHSEDAGVNCKIPVRLVNGTTDYEGRIEIFLNSAWGTICDDSWGNDDADVACRQLGFSAAVEAVSSAFYGEGTGEIWLDDVQCDGSEHNVLSCANPGVGVHNCGHGEDAGVKCEIPEVRLVEGTTDYEGRIEIFFNGTWGTICGDSWGKDEAEVACRQLGYSAAVEAVSSASFGEGTGEIWLNDVQCIGSEEHILACNNSGVGVHNCGHSEYAGVKCEIPEVRLVDGYTDYEGRIEIFLNGAWGTICDNSWGKDEADVACRQLGFTAAEAATSSASYGEGTGEIWLDDVQCIGSEEHILACNNGGVGVHNCGHHDDVGVKCGSEVRLVDGTTDYEGRIEIFMNGAWGTICDDSWGKDEADVACRQLGFTAAEAATSSASYGEGTGEIWLDDVQCIGPEEHILACYNSGVGVHNCGHSEDAGVKCVIPLRLVDGTADYEGRIEIFLSGAWGTICDDSWGKDEADVACRQLGYSAAEVATSSASYGQGTGQIWLDDVQCIGSEEHILACNNRGVGVHNCGHGEDAGVKCEIPEIRLVNGTTDYEGRTEIFMYGAWGTICDDYWDMDDANVACRQLGLGPAVSASSSASYGKGTGPIWLDDVQCFGSEENILACHKVGVLVHNCGHHEDAGVKCEKKIVTKELIINLRYHKLVRLVGGTTDDEGRIEIFLNGAWGTICDDSWGMDDANVACRQLGYSAAEVATSSASYGQEYWSNLVG</sequence>
<feature type="disulfide bond" evidence="5">
    <location>
        <begin position="1182"/>
        <end position="1246"/>
    </location>
</feature>
<evidence type="ECO:0000313" key="8">
    <source>
        <dbReference type="Proteomes" id="UP000230750"/>
    </source>
</evidence>
<feature type="domain" description="SRCR" evidence="6">
    <location>
        <begin position="1"/>
        <end position="101"/>
    </location>
</feature>
<feature type="disulfide bond" evidence="5">
    <location>
        <begin position="781"/>
        <end position="842"/>
    </location>
</feature>
<feature type="domain" description="SRCR" evidence="6">
    <location>
        <begin position="1053"/>
        <end position="1153"/>
    </location>
</feature>
<feature type="domain" description="SRCR" evidence="6">
    <location>
        <begin position="1585"/>
        <end position="1631"/>
    </location>
</feature>
<dbReference type="SUPFAM" id="SSF56487">
    <property type="entry name" value="SRCR-like"/>
    <property type="match status" value="16"/>
</dbReference>
<keyword evidence="8" id="KW-1185">Reference proteome</keyword>
<feature type="domain" description="SRCR" evidence="6">
    <location>
        <begin position="640"/>
        <end position="740"/>
    </location>
</feature>
<feature type="disulfide bond" evidence="5">
    <location>
        <begin position="174"/>
        <end position="184"/>
    </location>
</feature>
<dbReference type="FunFam" id="3.10.250.10:FF:000006">
    <property type="entry name" value="neurotrypsin isoform X2"/>
    <property type="match status" value="6"/>
</dbReference>
<dbReference type="InterPro" id="IPR001190">
    <property type="entry name" value="SRCR"/>
</dbReference>
<feature type="disulfide bond" evidence="5">
    <location>
        <begin position="871"/>
        <end position="935"/>
    </location>
</feature>
<comment type="caution">
    <text evidence="5">Lacks conserved residue(s) required for the propagation of feature annotation.</text>
</comment>
<feature type="disulfide bond" evidence="5">
    <location>
        <begin position="606"/>
        <end position="616"/>
    </location>
</feature>
<feature type="disulfide bond" evidence="5">
    <location>
        <begin position="974"/>
        <end position="1038"/>
    </location>
</feature>
<feature type="disulfide bond" evidence="5">
    <location>
        <begin position="884"/>
        <end position="945"/>
    </location>
</feature>
<organism evidence="7 8">
    <name type="scientific">Stichopus japonicus</name>
    <name type="common">Sea cucumber</name>
    <dbReference type="NCBI Taxonomy" id="307972"/>
    <lineage>
        <taxon>Eukaryota</taxon>
        <taxon>Metazoa</taxon>
        <taxon>Echinodermata</taxon>
        <taxon>Eleutherozoa</taxon>
        <taxon>Echinozoa</taxon>
        <taxon>Holothuroidea</taxon>
        <taxon>Aspidochirotacea</taxon>
        <taxon>Aspidochirotida</taxon>
        <taxon>Stichopodidae</taxon>
        <taxon>Apostichopus</taxon>
    </lineage>
</organism>
<dbReference type="PANTHER" id="PTHR48071">
    <property type="entry name" value="SRCR DOMAIN-CONTAINING PROTEIN"/>
    <property type="match status" value="1"/>
</dbReference>
<feature type="disulfide bond" evidence="5">
    <location>
        <begin position="575"/>
        <end position="636"/>
    </location>
</feature>
<feature type="disulfide bond" evidence="5">
    <location>
        <begin position="1091"/>
        <end position="1152"/>
    </location>
</feature>
<feature type="domain" description="SRCR" evidence="6">
    <location>
        <begin position="433"/>
        <end position="533"/>
    </location>
</feature>
<comment type="caution">
    <text evidence="7">The sequence shown here is derived from an EMBL/GenBank/DDBJ whole genome shotgun (WGS) entry which is preliminary data.</text>
</comment>
<feature type="disulfide bond" evidence="5">
    <location>
        <begin position="768"/>
        <end position="832"/>
    </location>
</feature>
<feature type="domain" description="SRCR" evidence="6">
    <location>
        <begin position="537"/>
        <end position="637"/>
    </location>
</feature>
<feature type="disulfide bond" evidence="5">
    <location>
        <begin position="143"/>
        <end position="204"/>
    </location>
</feature>
<feature type="disulfide bond" evidence="5">
    <location>
        <begin position="1226"/>
        <end position="1236"/>
    </location>
</feature>
<feature type="domain" description="SRCR" evidence="6">
    <location>
        <begin position="218"/>
        <end position="318"/>
    </location>
</feature>
<keyword evidence="1" id="KW-0732">Signal</keyword>
<feature type="disulfide bond" evidence="5">
    <location>
        <begin position="391"/>
        <end position="401"/>
    </location>
</feature>
<feature type="disulfide bond" evidence="5">
    <location>
        <begin position="502"/>
        <end position="512"/>
    </location>
</feature>
<dbReference type="SMART" id="SM00202">
    <property type="entry name" value="SR"/>
    <property type="match status" value="16"/>
</dbReference>
<evidence type="ECO:0000256" key="5">
    <source>
        <dbReference type="PROSITE-ProRule" id="PRU00196"/>
    </source>
</evidence>
<feature type="domain" description="SRCR" evidence="6">
    <location>
        <begin position="743"/>
        <end position="843"/>
    </location>
</feature>
<feature type="disulfide bond" evidence="5">
    <location>
        <begin position="1298"/>
        <end position="1359"/>
    </location>
</feature>
<gene>
    <name evidence="7" type="ORF">BSL78_24993</name>
</gene>
<feature type="disulfide bond" evidence="5">
    <location>
        <begin position="1018"/>
        <end position="1028"/>
    </location>
</feature>
<feature type="disulfide bond" evidence="5">
    <location>
        <begin position="1329"/>
        <end position="1339"/>
    </location>
</feature>
<feature type="disulfide bond" evidence="5">
    <location>
        <begin position="1492"/>
        <end position="1556"/>
    </location>
</feature>
<feature type="disulfide bond" evidence="5">
    <location>
        <begin position="812"/>
        <end position="822"/>
    </location>
</feature>
<keyword evidence="3 5" id="KW-1015">Disulfide bond</keyword>
<feature type="non-terminal residue" evidence="7">
    <location>
        <position position="1"/>
    </location>
</feature>
<dbReference type="STRING" id="307972.A0A2G8JR14"/>
<feature type="disulfide bond" evidence="5">
    <location>
        <begin position="243"/>
        <end position="307"/>
    </location>
</feature>
<feature type="domain" description="SRCR" evidence="6">
    <location>
        <begin position="322"/>
        <end position="422"/>
    </location>
</feature>
<feature type="disulfide bond" evidence="5">
    <location>
        <begin position="39"/>
        <end position="100"/>
    </location>
</feature>
<reference evidence="7 8" key="1">
    <citation type="journal article" date="2017" name="PLoS Biol.">
        <title>The sea cucumber genome provides insights into morphological evolution and visceral regeneration.</title>
        <authorList>
            <person name="Zhang X."/>
            <person name="Sun L."/>
            <person name="Yuan J."/>
            <person name="Sun Y."/>
            <person name="Gao Y."/>
            <person name="Zhang L."/>
            <person name="Li S."/>
            <person name="Dai H."/>
            <person name="Hamel J.F."/>
            <person name="Liu C."/>
            <person name="Yu Y."/>
            <person name="Liu S."/>
            <person name="Lin W."/>
            <person name="Guo K."/>
            <person name="Jin S."/>
            <person name="Xu P."/>
            <person name="Storey K.B."/>
            <person name="Huan P."/>
            <person name="Zhang T."/>
            <person name="Zhou Y."/>
            <person name="Zhang J."/>
            <person name="Lin C."/>
            <person name="Li X."/>
            <person name="Xing L."/>
            <person name="Huo D."/>
            <person name="Sun M."/>
            <person name="Wang L."/>
            <person name="Mercier A."/>
            <person name="Li F."/>
            <person name="Yang H."/>
            <person name="Xiang J."/>
        </authorList>
    </citation>
    <scope>NUCLEOTIDE SEQUENCE [LARGE SCALE GENOMIC DNA]</scope>
    <source>
        <strain evidence="7">Shaxun</strain>
        <tissue evidence="7">Muscle</tissue>
    </source>
</reference>
<feature type="disulfide bond" evidence="5">
    <location>
        <begin position="1078"/>
        <end position="1142"/>
    </location>
</feature>
<dbReference type="EMBL" id="MRZV01001394">
    <property type="protein sequence ID" value="PIK38169.1"/>
    <property type="molecule type" value="Genomic_DNA"/>
</dbReference>
<feature type="disulfide bond" evidence="5">
    <location>
        <begin position="130"/>
        <end position="194"/>
    </location>
</feature>
<feature type="domain" description="SRCR" evidence="6">
    <location>
        <begin position="846"/>
        <end position="946"/>
    </location>
</feature>
<feature type="disulfide bond" evidence="5">
    <location>
        <begin position="987"/>
        <end position="1048"/>
    </location>
</feature>
<name>A0A2G8JR14_STIJA</name>
<feature type="disulfide bond" evidence="5">
    <location>
        <begin position="70"/>
        <end position="80"/>
    </location>
</feature>
<evidence type="ECO:0000256" key="3">
    <source>
        <dbReference type="ARBA" id="ARBA00023157"/>
    </source>
</evidence>
<feature type="domain" description="SRCR" evidence="6">
    <location>
        <begin position="1363"/>
        <end position="1463"/>
    </location>
</feature>
<dbReference type="Pfam" id="PF00530">
    <property type="entry name" value="SRCR"/>
    <property type="match status" value="16"/>
</dbReference>
<keyword evidence="7" id="KW-0675">Receptor</keyword>
<dbReference type="PROSITE" id="PS00420">
    <property type="entry name" value="SRCR_1"/>
    <property type="match status" value="16"/>
</dbReference>
<dbReference type="FunFam" id="3.10.250.10:FF:000011">
    <property type="entry name" value="Scavenger receptor class A member 5"/>
    <property type="match status" value="9"/>
</dbReference>
<dbReference type="PANTHER" id="PTHR48071:SF28">
    <property type="entry name" value="SRCR DOMAIN-CONTAINING PROTEIN"/>
    <property type="match status" value="1"/>
</dbReference>
<feature type="disulfide bond" evidence="5">
    <location>
        <begin position="1285"/>
        <end position="1349"/>
    </location>
</feature>
<feature type="disulfide bond" evidence="5">
    <location>
        <begin position="1505"/>
        <end position="1566"/>
    </location>
</feature>
<dbReference type="Proteomes" id="UP000230750">
    <property type="component" value="Unassembled WGS sequence"/>
</dbReference>
<feature type="domain" description="SRCR" evidence="6">
    <location>
        <begin position="1157"/>
        <end position="1257"/>
    </location>
</feature>
<feature type="disulfide bond" evidence="5">
    <location>
        <begin position="256"/>
        <end position="317"/>
    </location>
</feature>
<dbReference type="GO" id="GO:0016020">
    <property type="term" value="C:membrane"/>
    <property type="evidence" value="ECO:0007669"/>
    <property type="project" value="InterPro"/>
</dbReference>
<dbReference type="InterPro" id="IPR036772">
    <property type="entry name" value="SRCR-like_dom_sf"/>
</dbReference>
<feature type="disulfide bond" evidence="5">
    <location>
        <begin position="1122"/>
        <end position="1132"/>
    </location>
</feature>
<feature type="disulfide bond" evidence="5">
    <location>
        <begin position="665"/>
        <end position="729"/>
    </location>
</feature>
<feature type="disulfide bond" evidence="5">
    <location>
        <begin position="1401"/>
        <end position="1462"/>
    </location>
</feature>
<dbReference type="PROSITE" id="PS50287">
    <property type="entry name" value="SRCR_2"/>
    <property type="match status" value="16"/>
</dbReference>